<evidence type="ECO:0000313" key="11">
    <source>
        <dbReference type="Ensembl" id="ENSELUP00000089537.1"/>
    </source>
</evidence>
<keyword evidence="6" id="KW-0805">Transcription regulation</keyword>
<feature type="domain" description="C2H2-type" evidence="10">
    <location>
        <begin position="214"/>
        <end position="241"/>
    </location>
</feature>
<dbReference type="AlphaFoldDB" id="A0AAY5KSR7"/>
<reference evidence="11" key="3">
    <citation type="submission" date="2025-09" db="UniProtKB">
        <authorList>
            <consortium name="Ensembl"/>
        </authorList>
    </citation>
    <scope>IDENTIFICATION</scope>
</reference>
<proteinExistence type="predicted"/>
<dbReference type="GO" id="GO:0000978">
    <property type="term" value="F:RNA polymerase II cis-regulatory region sequence-specific DNA binding"/>
    <property type="evidence" value="ECO:0007669"/>
    <property type="project" value="TreeGrafter"/>
</dbReference>
<protein>
    <recommendedName>
        <fullName evidence="10">C2H2-type domain-containing protein</fullName>
    </recommendedName>
</protein>
<keyword evidence="4 9" id="KW-0863">Zinc-finger</keyword>
<keyword evidence="2" id="KW-0479">Metal-binding</keyword>
<dbReference type="GO" id="GO:0000981">
    <property type="term" value="F:DNA-binding transcription factor activity, RNA polymerase II-specific"/>
    <property type="evidence" value="ECO:0007669"/>
    <property type="project" value="TreeGrafter"/>
</dbReference>
<dbReference type="GO" id="GO:0005634">
    <property type="term" value="C:nucleus"/>
    <property type="evidence" value="ECO:0007669"/>
    <property type="project" value="UniProtKB-SubCell"/>
</dbReference>
<evidence type="ECO:0000256" key="2">
    <source>
        <dbReference type="ARBA" id="ARBA00022723"/>
    </source>
</evidence>
<dbReference type="InterPro" id="IPR036236">
    <property type="entry name" value="Znf_C2H2_sf"/>
</dbReference>
<accession>A0AAY5KSR7</accession>
<dbReference type="GO" id="GO:0008270">
    <property type="term" value="F:zinc ion binding"/>
    <property type="evidence" value="ECO:0007669"/>
    <property type="project" value="UniProtKB-KW"/>
</dbReference>
<dbReference type="PROSITE" id="PS00028">
    <property type="entry name" value="ZINC_FINGER_C2H2_1"/>
    <property type="match status" value="1"/>
</dbReference>
<evidence type="ECO:0000256" key="6">
    <source>
        <dbReference type="ARBA" id="ARBA00023015"/>
    </source>
</evidence>
<evidence type="ECO:0000256" key="1">
    <source>
        <dbReference type="ARBA" id="ARBA00004123"/>
    </source>
</evidence>
<evidence type="ECO:0000259" key="10">
    <source>
        <dbReference type="PROSITE" id="PS50157"/>
    </source>
</evidence>
<name>A0AAY5KSR7_ESOLU</name>
<dbReference type="SUPFAM" id="SSF57667">
    <property type="entry name" value="beta-beta-alpha zinc fingers"/>
    <property type="match status" value="2"/>
</dbReference>
<evidence type="ECO:0000256" key="5">
    <source>
        <dbReference type="ARBA" id="ARBA00022833"/>
    </source>
</evidence>
<dbReference type="PANTHER" id="PTHR23226">
    <property type="entry name" value="ZINC FINGER AND SCAN DOMAIN-CONTAINING"/>
    <property type="match status" value="1"/>
</dbReference>
<dbReference type="SMART" id="SM00355">
    <property type="entry name" value="ZnF_C2H2"/>
    <property type="match status" value="3"/>
</dbReference>
<dbReference type="GeneTree" id="ENSGT00940000164425"/>
<dbReference type="PROSITE" id="PS50157">
    <property type="entry name" value="ZINC_FINGER_C2H2_2"/>
    <property type="match status" value="2"/>
</dbReference>
<evidence type="ECO:0000313" key="12">
    <source>
        <dbReference type="Proteomes" id="UP000265140"/>
    </source>
</evidence>
<sequence>MLDLNPVSKPSTKHTRASKVVKLEEIVLERQKGTWESMDVSSNIFSPQTTANSPNILMHEFETSQTSETIVFVDAGVSQGIQEDESAPLTATVTKQPHNVTAMKKKRRTNKTGWATKVKSKRLLSKVNCRDTLEELVQSSIDNPGLSFKSSLCKSLTENGTLECVDKERECRAVTNNSNIVHVKINPQVQPLSACAKRQASSALQKHVKTKKPMSCLFCGRSFRHISAYTMHKRIHTGEKPYRCQNCGKSFAQLSQLNSHSNLHKHGPMQCPCCITQTPNKDDLIDHFKIHIKDTRRFSLNNSRREIKIQPYTHWPVKPYACSVCGKAFDLLRELK</sequence>
<dbReference type="Ensembl" id="ENSELUT00000110980.1">
    <property type="protein sequence ID" value="ENSELUP00000089537.1"/>
    <property type="gene ID" value="ENSELUG00000045428.1"/>
</dbReference>
<feature type="domain" description="C2H2-type" evidence="10">
    <location>
        <begin position="242"/>
        <end position="264"/>
    </location>
</feature>
<keyword evidence="5" id="KW-0862">Zinc</keyword>
<organism evidence="11 12">
    <name type="scientific">Esox lucius</name>
    <name type="common">Northern pike</name>
    <dbReference type="NCBI Taxonomy" id="8010"/>
    <lineage>
        <taxon>Eukaryota</taxon>
        <taxon>Metazoa</taxon>
        <taxon>Chordata</taxon>
        <taxon>Craniata</taxon>
        <taxon>Vertebrata</taxon>
        <taxon>Euteleostomi</taxon>
        <taxon>Actinopterygii</taxon>
        <taxon>Neopterygii</taxon>
        <taxon>Teleostei</taxon>
        <taxon>Protacanthopterygii</taxon>
        <taxon>Esociformes</taxon>
        <taxon>Esocidae</taxon>
        <taxon>Esox</taxon>
    </lineage>
</organism>
<evidence type="ECO:0000256" key="3">
    <source>
        <dbReference type="ARBA" id="ARBA00022737"/>
    </source>
</evidence>
<keyword evidence="12" id="KW-1185">Reference proteome</keyword>
<keyword evidence="8" id="KW-0539">Nucleus</keyword>
<evidence type="ECO:0000256" key="9">
    <source>
        <dbReference type="PROSITE-ProRule" id="PRU00042"/>
    </source>
</evidence>
<dbReference type="Gene3D" id="3.30.160.60">
    <property type="entry name" value="Classic Zinc Finger"/>
    <property type="match status" value="3"/>
</dbReference>
<comment type="subcellular location">
    <subcellularLocation>
        <location evidence="1">Nucleus</location>
    </subcellularLocation>
</comment>
<reference evidence="11" key="2">
    <citation type="submission" date="2025-08" db="UniProtKB">
        <authorList>
            <consortium name="Ensembl"/>
        </authorList>
    </citation>
    <scope>IDENTIFICATION</scope>
</reference>
<dbReference type="PANTHER" id="PTHR23226:SF416">
    <property type="entry name" value="FI01424P"/>
    <property type="match status" value="1"/>
</dbReference>
<dbReference type="InterPro" id="IPR013087">
    <property type="entry name" value="Znf_C2H2_type"/>
</dbReference>
<evidence type="ECO:0000256" key="8">
    <source>
        <dbReference type="ARBA" id="ARBA00023242"/>
    </source>
</evidence>
<reference evidence="11 12" key="1">
    <citation type="submission" date="2020-02" db="EMBL/GenBank/DDBJ databases">
        <title>Esox lucius (northern pike) genome, fEsoLuc1, primary haplotype.</title>
        <authorList>
            <person name="Myers G."/>
            <person name="Karagic N."/>
            <person name="Meyer A."/>
            <person name="Pippel M."/>
            <person name="Reichard M."/>
            <person name="Winkler S."/>
            <person name="Tracey A."/>
            <person name="Sims Y."/>
            <person name="Howe K."/>
            <person name="Rhie A."/>
            <person name="Formenti G."/>
            <person name="Durbin R."/>
            <person name="Fedrigo O."/>
            <person name="Jarvis E.D."/>
        </authorList>
    </citation>
    <scope>NUCLEOTIDE SEQUENCE [LARGE SCALE GENOMIC DNA]</scope>
</reference>
<dbReference type="Pfam" id="PF00096">
    <property type="entry name" value="zf-C2H2"/>
    <property type="match status" value="1"/>
</dbReference>
<evidence type="ECO:0000256" key="7">
    <source>
        <dbReference type="ARBA" id="ARBA00023163"/>
    </source>
</evidence>
<dbReference type="FunFam" id="3.30.160.60:FF:000912">
    <property type="entry name" value="Zinc finger protein 660"/>
    <property type="match status" value="1"/>
</dbReference>
<dbReference type="FunFam" id="3.30.160.60:FF:000060">
    <property type="entry name" value="zinc finger protein 436"/>
    <property type="match status" value="1"/>
</dbReference>
<keyword evidence="7" id="KW-0804">Transcription</keyword>
<dbReference type="Proteomes" id="UP000265140">
    <property type="component" value="Chromosome 10"/>
</dbReference>
<evidence type="ECO:0000256" key="4">
    <source>
        <dbReference type="ARBA" id="ARBA00022771"/>
    </source>
</evidence>
<keyword evidence="3" id="KW-0677">Repeat</keyword>